<dbReference type="SUPFAM" id="SSF56349">
    <property type="entry name" value="DNA breaking-rejoining enzymes"/>
    <property type="match status" value="1"/>
</dbReference>
<comment type="similarity">
    <text evidence="2">Belongs to the 'phage' integrase family.</text>
</comment>
<comment type="caution">
    <text evidence="9">The sequence shown here is derived from an EMBL/GenBank/DDBJ whole genome shotgun (WGS) entry which is preliminary data.</text>
</comment>
<dbReference type="Pfam" id="PF00589">
    <property type="entry name" value="Phage_integrase"/>
    <property type="match status" value="1"/>
</dbReference>
<dbReference type="EMBL" id="JAGZGG010000051">
    <property type="protein sequence ID" value="MBS5333647.1"/>
    <property type="molecule type" value="Genomic_DNA"/>
</dbReference>
<dbReference type="CDD" id="cd01189">
    <property type="entry name" value="INT_ICEBs1_C_like"/>
    <property type="match status" value="1"/>
</dbReference>
<dbReference type="AlphaFoldDB" id="A0A943DBU4"/>
<dbReference type="InterPro" id="IPR011010">
    <property type="entry name" value="DNA_brk_join_enz"/>
</dbReference>
<dbReference type="PROSITE" id="PS51898">
    <property type="entry name" value="TYR_RECOMBINASE"/>
    <property type="match status" value="1"/>
</dbReference>
<keyword evidence="4 6" id="KW-0238">DNA-binding</keyword>
<protein>
    <submittedName>
        <fullName evidence="9">Site-specific integrase</fullName>
    </submittedName>
</protein>
<dbReference type="Gene3D" id="1.10.150.130">
    <property type="match status" value="1"/>
</dbReference>
<evidence type="ECO:0000313" key="9">
    <source>
        <dbReference type="EMBL" id="MBS5333647.1"/>
    </source>
</evidence>
<proteinExistence type="inferred from homology"/>
<dbReference type="InterPro" id="IPR010998">
    <property type="entry name" value="Integrase_recombinase_N"/>
</dbReference>
<dbReference type="Pfam" id="PF14659">
    <property type="entry name" value="Phage_int_SAM_3"/>
    <property type="match status" value="1"/>
</dbReference>
<evidence type="ECO:0000256" key="3">
    <source>
        <dbReference type="ARBA" id="ARBA00022908"/>
    </source>
</evidence>
<dbReference type="InterPro" id="IPR013762">
    <property type="entry name" value="Integrase-like_cat_sf"/>
</dbReference>
<dbReference type="PANTHER" id="PTHR30629">
    <property type="entry name" value="PROPHAGE INTEGRASE"/>
    <property type="match status" value="1"/>
</dbReference>
<dbReference type="PANTHER" id="PTHR30629:SF2">
    <property type="entry name" value="PROPHAGE INTEGRASE INTS-RELATED"/>
    <property type="match status" value="1"/>
</dbReference>
<keyword evidence="5" id="KW-0233">DNA recombination</keyword>
<dbReference type="InterPro" id="IPR044068">
    <property type="entry name" value="CB"/>
</dbReference>
<evidence type="ECO:0000256" key="5">
    <source>
        <dbReference type="ARBA" id="ARBA00023172"/>
    </source>
</evidence>
<feature type="domain" description="Core-binding (CB)" evidence="8">
    <location>
        <begin position="69"/>
        <end position="151"/>
    </location>
</feature>
<evidence type="ECO:0000256" key="1">
    <source>
        <dbReference type="ARBA" id="ARBA00003283"/>
    </source>
</evidence>
<dbReference type="Pfam" id="PF02920">
    <property type="entry name" value="Integrase_DNA"/>
    <property type="match status" value="1"/>
</dbReference>
<dbReference type="InterPro" id="IPR004191">
    <property type="entry name" value="Integrase_Tn916-type_DNA-bd_N"/>
</dbReference>
<comment type="function">
    <text evidence="1">Site-specific tyrosine recombinase, which acts by catalyzing the cutting and rejoining of the recombining DNA molecules.</text>
</comment>
<dbReference type="SUPFAM" id="SSF54171">
    <property type="entry name" value="DNA-binding domain"/>
    <property type="match status" value="1"/>
</dbReference>
<keyword evidence="3" id="KW-0229">DNA integration</keyword>
<dbReference type="InterPro" id="IPR016177">
    <property type="entry name" value="DNA-bd_dom_sf"/>
</dbReference>
<dbReference type="InterPro" id="IPR002104">
    <property type="entry name" value="Integrase_catalytic"/>
</dbReference>
<dbReference type="PROSITE" id="PS51900">
    <property type="entry name" value="CB"/>
    <property type="match status" value="1"/>
</dbReference>
<evidence type="ECO:0000259" key="7">
    <source>
        <dbReference type="PROSITE" id="PS51898"/>
    </source>
</evidence>
<feature type="domain" description="Tyr recombinase" evidence="7">
    <location>
        <begin position="177"/>
        <end position="400"/>
    </location>
</feature>
<dbReference type="GO" id="GO:0003677">
    <property type="term" value="F:DNA binding"/>
    <property type="evidence" value="ECO:0007669"/>
    <property type="project" value="UniProtKB-UniRule"/>
</dbReference>
<gene>
    <name evidence="9" type="ORF">KHY36_14125</name>
</gene>
<dbReference type="InterPro" id="IPR050808">
    <property type="entry name" value="Phage_Integrase"/>
</dbReference>
<evidence type="ECO:0000256" key="4">
    <source>
        <dbReference type="ARBA" id="ARBA00023125"/>
    </source>
</evidence>
<name>A0A943DBU4_9FIRM</name>
<accession>A0A943DBU4</accession>
<dbReference type="Gene3D" id="1.10.443.10">
    <property type="entry name" value="Intergrase catalytic core"/>
    <property type="match status" value="1"/>
</dbReference>
<evidence type="ECO:0000313" key="10">
    <source>
        <dbReference type="Proteomes" id="UP000759273"/>
    </source>
</evidence>
<evidence type="ECO:0000256" key="6">
    <source>
        <dbReference type="PROSITE-ProRule" id="PRU01248"/>
    </source>
</evidence>
<dbReference type="GO" id="GO:0006310">
    <property type="term" value="P:DNA recombination"/>
    <property type="evidence" value="ECO:0007669"/>
    <property type="project" value="UniProtKB-KW"/>
</dbReference>
<organism evidence="9 10">
    <name type="scientific">Subdoligranulum variabile</name>
    <dbReference type="NCBI Taxonomy" id="214851"/>
    <lineage>
        <taxon>Bacteria</taxon>
        <taxon>Bacillati</taxon>
        <taxon>Bacillota</taxon>
        <taxon>Clostridia</taxon>
        <taxon>Eubacteriales</taxon>
        <taxon>Oscillospiraceae</taxon>
        <taxon>Subdoligranulum</taxon>
    </lineage>
</organism>
<dbReference type="GO" id="GO:0008907">
    <property type="term" value="F:integrase activity"/>
    <property type="evidence" value="ECO:0007669"/>
    <property type="project" value="InterPro"/>
</dbReference>
<reference evidence="9" key="1">
    <citation type="submission" date="2021-02" db="EMBL/GenBank/DDBJ databases">
        <title>Infant gut strain persistence is associated with maternal origin, phylogeny, and functional potential including surface adhesion and iron acquisition.</title>
        <authorList>
            <person name="Lou Y.C."/>
        </authorList>
    </citation>
    <scope>NUCLEOTIDE SEQUENCE</scope>
    <source>
        <strain evidence="9">L3_101_000M1_dasL3_101_000M1_concoct_87</strain>
    </source>
</reference>
<evidence type="ECO:0000256" key="2">
    <source>
        <dbReference type="ARBA" id="ARBA00008857"/>
    </source>
</evidence>
<dbReference type="InterPro" id="IPR004107">
    <property type="entry name" value="Integrase_SAM-like_N"/>
</dbReference>
<dbReference type="Proteomes" id="UP000759273">
    <property type="component" value="Unassembled WGS sequence"/>
</dbReference>
<sequence>MARRKDSRGRVLKDGEVQRKNDGLYMFRWTAKNGKRHTIYDATLEGLREKEDKIRHDLTDGIRAVESNVTVNDMFALWRKDKIGIREHTLTNYVYMYNRFIRDAIGNMKIKDVRKSDIRHFYSDILRNKKMAVNTLDTINNVLHQVFAVAVDDEYIRGNPTDGVYASIKAAYHYETPKRHALTLPQEQAFLSFIKHTPKYLHWLPLFVFLLGTGCRISEAIGLCWEDVDFENGTITIRHNLVYHQDQAGKCYFTLSKPKTKAGERTLPLINEVRDVLLQEKAHQDELGMTCQYQIEELNNFVFLNRFGSVQNPQAVNRAIARIIRDYNERELDLAEKEKREVQLLPPFSCHNLRHTYCTRLCEVETNIKLIQELMGHADIKTTMQIYAEVTQQAKADAGVRLSGNLGIAI</sequence>
<evidence type="ECO:0000259" key="8">
    <source>
        <dbReference type="PROSITE" id="PS51900"/>
    </source>
</evidence>
<dbReference type="Gene3D" id="3.30.160.60">
    <property type="entry name" value="Classic Zinc Finger"/>
    <property type="match status" value="1"/>
</dbReference>